<dbReference type="EMBL" id="KZ819198">
    <property type="protein sequence ID" value="PWY98553.1"/>
    <property type="molecule type" value="Genomic_DNA"/>
</dbReference>
<keyword evidence="2" id="KW-0732">Signal</keyword>
<evidence type="ECO:0000313" key="4">
    <source>
        <dbReference type="Proteomes" id="UP000246740"/>
    </source>
</evidence>
<keyword evidence="4" id="KW-1185">Reference proteome</keyword>
<sequence>MRAFRSRLAIFLLVVALAASAIVAVPVGEVKRRSPSPLPTVAPRMPPSSRSTPDEVYAFYSPRDASPKVVGWDSSGYDGLERRQARQATPVSKRQDTPALPLASYGPPKFPADIPSCPKCEADYGSLSNCMGAASVFANATSIFNNPMAYINVIRCACTDTFQSVFPQCVDCFQNTDQCYYLGTDPQGTGAGNIVSNIRNICGLGSALLGGVATANTNVGSVIPSNPGSYTDVSSTGAGYKDQSTGAIFQSSAQPAFLPRLDTFALLAISATSMAVLAGAARIFY</sequence>
<evidence type="ECO:0000256" key="2">
    <source>
        <dbReference type="SAM" id="SignalP"/>
    </source>
</evidence>
<reference evidence="3 4" key="1">
    <citation type="journal article" date="2018" name="Mol. Biol. Evol.">
        <title>Broad Genomic Sampling Reveals a Smut Pathogenic Ancestry of the Fungal Clade Ustilaginomycotina.</title>
        <authorList>
            <person name="Kijpornyongpan T."/>
            <person name="Mondo S.J."/>
            <person name="Barry K."/>
            <person name="Sandor L."/>
            <person name="Lee J."/>
            <person name="Lipzen A."/>
            <person name="Pangilinan J."/>
            <person name="LaButti K."/>
            <person name="Hainaut M."/>
            <person name="Henrissat B."/>
            <person name="Grigoriev I.V."/>
            <person name="Spatafora J.W."/>
            <person name="Aime M.C."/>
        </authorList>
    </citation>
    <scope>NUCLEOTIDE SEQUENCE [LARGE SCALE GENOMIC DNA]</scope>
    <source>
        <strain evidence="3 4">MCA 3645</strain>
    </source>
</reference>
<dbReference type="OrthoDB" id="3361196at2759"/>
<feature type="chain" id="PRO_5016458877" evidence="2">
    <location>
        <begin position="25"/>
        <end position="285"/>
    </location>
</feature>
<dbReference type="AlphaFoldDB" id="A0A317XJS2"/>
<name>A0A317XJS2_9BASI</name>
<feature type="compositionally biased region" description="Pro residues" evidence="1">
    <location>
        <begin position="36"/>
        <end position="46"/>
    </location>
</feature>
<accession>A0A317XJS2</accession>
<feature type="signal peptide" evidence="2">
    <location>
        <begin position="1"/>
        <end position="24"/>
    </location>
</feature>
<dbReference type="InParanoid" id="A0A317XJS2"/>
<dbReference type="STRING" id="1882483.A0A317XJS2"/>
<organism evidence="3 4">
    <name type="scientific">Testicularia cyperi</name>
    <dbReference type="NCBI Taxonomy" id="1882483"/>
    <lineage>
        <taxon>Eukaryota</taxon>
        <taxon>Fungi</taxon>
        <taxon>Dikarya</taxon>
        <taxon>Basidiomycota</taxon>
        <taxon>Ustilaginomycotina</taxon>
        <taxon>Ustilaginomycetes</taxon>
        <taxon>Ustilaginales</taxon>
        <taxon>Anthracoideaceae</taxon>
        <taxon>Testicularia</taxon>
    </lineage>
</organism>
<evidence type="ECO:0000256" key="1">
    <source>
        <dbReference type="SAM" id="MobiDB-lite"/>
    </source>
</evidence>
<evidence type="ECO:0000313" key="3">
    <source>
        <dbReference type="EMBL" id="PWY98553.1"/>
    </source>
</evidence>
<proteinExistence type="predicted"/>
<feature type="region of interest" description="Disordered" evidence="1">
    <location>
        <begin position="32"/>
        <end position="53"/>
    </location>
</feature>
<dbReference type="Proteomes" id="UP000246740">
    <property type="component" value="Unassembled WGS sequence"/>
</dbReference>
<protein>
    <submittedName>
        <fullName evidence="3">Uncharacterized protein</fullName>
    </submittedName>
</protein>
<gene>
    <name evidence="3" type="ORF">BCV70DRAFT_201868</name>
</gene>